<protein>
    <recommendedName>
        <fullName evidence="2">Lipoprotein</fullName>
    </recommendedName>
</protein>
<name>J9C733_9ZZZZ</name>
<evidence type="ECO:0008006" key="2">
    <source>
        <dbReference type="Google" id="ProtNLM"/>
    </source>
</evidence>
<proteinExistence type="predicted"/>
<gene>
    <name evidence="1" type="ORF">EVA_16248</name>
</gene>
<dbReference type="AlphaFoldDB" id="J9C733"/>
<dbReference type="Pfam" id="PF14900">
    <property type="entry name" value="DUF4493"/>
    <property type="match status" value="1"/>
</dbReference>
<reference evidence="1" key="1">
    <citation type="journal article" date="2012" name="PLoS ONE">
        <title>Gene sets for utilization of primary and secondary nutrition supplies in the distal gut of endangered iberian lynx.</title>
        <authorList>
            <person name="Alcaide M."/>
            <person name="Messina E."/>
            <person name="Richter M."/>
            <person name="Bargiela R."/>
            <person name="Peplies J."/>
            <person name="Huws S.A."/>
            <person name="Newbold C.J."/>
            <person name="Golyshin P.N."/>
            <person name="Simon M.A."/>
            <person name="Lopez G."/>
            <person name="Yakimov M.M."/>
            <person name="Ferrer M."/>
        </authorList>
    </citation>
    <scope>NUCLEOTIDE SEQUENCE</scope>
</reference>
<comment type="caution">
    <text evidence="1">The sequence shown here is derived from an EMBL/GenBank/DDBJ whole genome shotgun (WGS) entry which is preliminary data.</text>
</comment>
<dbReference type="PROSITE" id="PS51257">
    <property type="entry name" value="PROKAR_LIPOPROTEIN"/>
    <property type="match status" value="1"/>
</dbReference>
<dbReference type="EMBL" id="AMCI01005697">
    <property type="protein sequence ID" value="EJW95645.1"/>
    <property type="molecule type" value="Genomic_DNA"/>
</dbReference>
<feature type="non-terminal residue" evidence="1">
    <location>
        <position position="161"/>
    </location>
</feature>
<dbReference type="InterPro" id="IPR027840">
    <property type="entry name" value="DUF4493"/>
</dbReference>
<accession>J9C733</accession>
<organism evidence="1">
    <name type="scientific">gut metagenome</name>
    <dbReference type="NCBI Taxonomy" id="749906"/>
    <lineage>
        <taxon>unclassified sequences</taxon>
        <taxon>metagenomes</taxon>
        <taxon>organismal metagenomes</taxon>
    </lineage>
</organism>
<sequence>MKMSFTSLGIALIMGCCLMLSGCSSEEEVAPIAEGKGAVKLGLSADIGFAAMTKAAVNEDTYLTSHPIANYTVKILNSKGELVPNCEWKYSGIPAGLIELNSGSYKIVAYDGAEFNNAASTRSGIYMYGETPLTINSDQVAKKMVSCSPACGKVVVVFGEN</sequence>
<evidence type="ECO:0000313" key="1">
    <source>
        <dbReference type="EMBL" id="EJW95645.1"/>
    </source>
</evidence>